<sequence length="182" mass="20672">MGGGERAERQRWDGMCEWGDDRWGPVAEWPSRNRATTNCTPHPSGYTTIGTEQRKISVDSFSKALCNDQMVQYVNIVLDRILEAWPSSSSNELTEKCLVFDGVIHTTFMEGHWKLGKGKEAIDNYQSLLQRGFKMTSATCNVLLETLFKHDKHKEAPPSFIGINAESYNVMVNQCFKEGKFQ</sequence>
<dbReference type="Gene3D" id="1.25.40.10">
    <property type="entry name" value="Tetratricopeptide repeat domain"/>
    <property type="match status" value="1"/>
</dbReference>
<dbReference type="Proteomes" id="UP000095767">
    <property type="component" value="Unassembled WGS sequence"/>
</dbReference>
<dbReference type="STRING" id="888268.A0A1E5W907"/>
<evidence type="ECO:0000313" key="1">
    <source>
        <dbReference type="EMBL" id="OEL33901.1"/>
    </source>
</evidence>
<name>A0A1E5W907_9POAL</name>
<dbReference type="AlphaFoldDB" id="A0A1E5W907"/>
<dbReference type="EMBL" id="LWDX02017191">
    <property type="protein sequence ID" value="OEL33901.1"/>
    <property type="molecule type" value="Genomic_DNA"/>
</dbReference>
<dbReference type="PANTHER" id="PTHR47937">
    <property type="entry name" value="PLASTID TRANSCRIPTIONALLY ACTIVE CHROMOSOME 2-LIKE PROTEIN"/>
    <property type="match status" value="1"/>
</dbReference>
<organism evidence="1 2">
    <name type="scientific">Dichanthelium oligosanthes</name>
    <dbReference type="NCBI Taxonomy" id="888268"/>
    <lineage>
        <taxon>Eukaryota</taxon>
        <taxon>Viridiplantae</taxon>
        <taxon>Streptophyta</taxon>
        <taxon>Embryophyta</taxon>
        <taxon>Tracheophyta</taxon>
        <taxon>Spermatophyta</taxon>
        <taxon>Magnoliopsida</taxon>
        <taxon>Liliopsida</taxon>
        <taxon>Poales</taxon>
        <taxon>Poaceae</taxon>
        <taxon>PACMAD clade</taxon>
        <taxon>Panicoideae</taxon>
        <taxon>Panicodae</taxon>
        <taxon>Paniceae</taxon>
        <taxon>Dichantheliinae</taxon>
        <taxon>Dichanthelium</taxon>
    </lineage>
</organism>
<accession>A0A1E5W907</accession>
<dbReference type="InterPro" id="IPR011990">
    <property type="entry name" value="TPR-like_helical_dom_sf"/>
</dbReference>
<evidence type="ECO:0000313" key="2">
    <source>
        <dbReference type="Proteomes" id="UP000095767"/>
    </source>
</evidence>
<dbReference type="PANTHER" id="PTHR47937:SF2">
    <property type="entry name" value="PENTATRICOPEPTIDE (PPR) REPEAT-CONTAINING PROTEIN, PF01535'-RELATED"/>
    <property type="match status" value="1"/>
</dbReference>
<protein>
    <submittedName>
        <fullName evidence="1">Uncharacterized protein</fullName>
    </submittedName>
</protein>
<reference evidence="1 2" key="1">
    <citation type="submission" date="2016-09" db="EMBL/GenBank/DDBJ databases">
        <title>The draft genome of Dichanthelium oligosanthes: A C3 panicoid grass species.</title>
        <authorList>
            <person name="Studer A.J."/>
            <person name="Schnable J.C."/>
            <person name="Brutnell T.P."/>
        </authorList>
    </citation>
    <scope>NUCLEOTIDE SEQUENCE [LARGE SCALE GENOMIC DNA]</scope>
    <source>
        <strain evidence="2">cv. Kellogg 1175</strain>
        <tissue evidence="1">Leaf</tissue>
    </source>
</reference>
<comment type="caution">
    <text evidence="1">The sequence shown here is derived from an EMBL/GenBank/DDBJ whole genome shotgun (WGS) entry which is preliminary data.</text>
</comment>
<proteinExistence type="predicted"/>
<gene>
    <name evidence="1" type="ORF">BAE44_0005078</name>
</gene>
<keyword evidence="2" id="KW-1185">Reference proteome</keyword>
<dbReference type="OrthoDB" id="1093172at2759"/>
<dbReference type="InterPro" id="IPR052308">
    <property type="entry name" value="PPR_domain-containing"/>
</dbReference>